<dbReference type="Proteomes" id="UP001153269">
    <property type="component" value="Unassembled WGS sequence"/>
</dbReference>
<feature type="non-terminal residue" evidence="2">
    <location>
        <position position="61"/>
    </location>
</feature>
<dbReference type="EMBL" id="CADEAL010003902">
    <property type="protein sequence ID" value="CAB1446146.1"/>
    <property type="molecule type" value="Genomic_DNA"/>
</dbReference>
<proteinExistence type="predicted"/>
<feature type="region of interest" description="Disordered" evidence="1">
    <location>
        <begin position="1"/>
        <end position="41"/>
    </location>
</feature>
<comment type="caution">
    <text evidence="2">The sequence shown here is derived from an EMBL/GenBank/DDBJ whole genome shotgun (WGS) entry which is preliminary data.</text>
</comment>
<sequence length="61" mass="6691">MHSESTGRAGWQPVSRADLPGDSPLRTSLRAGSDRQTAKYPQIIHGKPSSILKMPLLVQHK</sequence>
<reference evidence="2" key="1">
    <citation type="submission" date="2020-03" db="EMBL/GenBank/DDBJ databases">
        <authorList>
            <person name="Weist P."/>
        </authorList>
    </citation>
    <scope>NUCLEOTIDE SEQUENCE</scope>
</reference>
<evidence type="ECO:0000313" key="2">
    <source>
        <dbReference type="EMBL" id="CAB1446146.1"/>
    </source>
</evidence>
<name>A0A9N7VCZ7_PLEPL</name>
<keyword evidence="3" id="KW-1185">Reference proteome</keyword>
<evidence type="ECO:0000256" key="1">
    <source>
        <dbReference type="SAM" id="MobiDB-lite"/>
    </source>
</evidence>
<gene>
    <name evidence="2" type="ORF">PLEPLA_LOCUS33885</name>
</gene>
<evidence type="ECO:0000313" key="3">
    <source>
        <dbReference type="Proteomes" id="UP001153269"/>
    </source>
</evidence>
<accession>A0A9N7VCZ7</accession>
<organism evidence="2 3">
    <name type="scientific">Pleuronectes platessa</name>
    <name type="common">European plaice</name>
    <dbReference type="NCBI Taxonomy" id="8262"/>
    <lineage>
        <taxon>Eukaryota</taxon>
        <taxon>Metazoa</taxon>
        <taxon>Chordata</taxon>
        <taxon>Craniata</taxon>
        <taxon>Vertebrata</taxon>
        <taxon>Euteleostomi</taxon>
        <taxon>Actinopterygii</taxon>
        <taxon>Neopterygii</taxon>
        <taxon>Teleostei</taxon>
        <taxon>Neoteleostei</taxon>
        <taxon>Acanthomorphata</taxon>
        <taxon>Carangaria</taxon>
        <taxon>Pleuronectiformes</taxon>
        <taxon>Pleuronectoidei</taxon>
        <taxon>Pleuronectidae</taxon>
        <taxon>Pleuronectes</taxon>
    </lineage>
</organism>
<dbReference type="AlphaFoldDB" id="A0A9N7VCZ7"/>
<protein>
    <submittedName>
        <fullName evidence="2">Uncharacterized protein</fullName>
    </submittedName>
</protein>